<reference evidence="3 4" key="1">
    <citation type="submission" date="2023-10" db="EMBL/GenBank/DDBJ databases">
        <title>Description of Microbulbifer bruguierae sp. nov., isolated from the sediments of mangrove plant Bruguiera sexangula and comparative genomic analyses of the genus Microbulbifer.</title>
        <authorList>
            <person name="Long M."/>
        </authorList>
    </citation>
    <scope>NUCLEOTIDE SEQUENCE [LARGE SCALE GENOMIC DNA]</scope>
    <source>
        <strain evidence="3 4">SPO729</strain>
    </source>
</reference>
<feature type="transmembrane region" description="Helical" evidence="2">
    <location>
        <begin position="6"/>
        <end position="26"/>
    </location>
</feature>
<dbReference type="RefSeq" id="WP_318954619.1">
    <property type="nucleotide sequence ID" value="NZ_CP137555.1"/>
</dbReference>
<dbReference type="NCBIfam" id="TIGR00847">
    <property type="entry name" value="ccoS"/>
    <property type="match status" value="1"/>
</dbReference>
<dbReference type="EMBL" id="CP137555">
    <property type="protein sequence ID" value="WOX06161.1"/>
    <property type="molecule type" value="Genomic_DNA"/>
</dbReference>
<dbReference type="PANTHER" id="PTHR41532:SF1">
    <property type="entry name" value="FIXS PROTEIN"/>
    <property type="match status" value="1"/>
</dbReference>
<keyword evidence="2" id="KW-1133">Transmembrane helix</keyword>
<organism evidence="3 4">
    <name type="scientific">Microbulbifer pacificus</name>
    <dbReference type="NCBI Taxonomy" id="407164"/>
    <lineage>
        <taxon>Bacteria</taxon>
        <taxon>Pseudomonadati</taxon>
        <taxon>Pseudomonadota</taxon>
        <taxon>Gammaproteobacteria</taxon>
        <taxon>Cellvibrionales</taxon>
        <taxon>Microbulbiferaceae</taxon>
        <taxon>Microbulbifer</taxon>
    </lineage>
</organism>
<dbReference type="PANTHER" id="PTHR41532">
    <property type="entry name" value="FIXS PROTEIN"/>
    <property type="match status" value="1"/>
</dbReference>
<dbReference type="Proteomes" id="UP001302477">
    <property type="component" value="Chromosome"/>
</dbReference>
<dbReference type="InterPro" id="IPR004714">
    <property type="entry name" value="Cyt_oxidase_maturation_cbb3"/>
</dbReference>
<keyword evidence="2" id="KW-0812">Transmembrane</keyword>
<evidence type="ECO:0000256" key="1">
    <source>
        <dbReference type="SAM" id="MobiDB-lite"/>
    </source>
</evidence>
<dbReference type="AlphaFoldDB" id="A0AAU0MZX1"/>
<evidence type="ECO:0000313" key="4">
    <source>
        <dbReference type="Proteomes" id="UP001302477"/>
    </source>
</evidence>
<feature type="compositionally biased region" description="Basic and acidic residues" evidence="1">
    <location>
        <begin position="42"/>
        <end position="52"/>
    </location>
</feature>
<feature type="region of interest" description="Disordered" evidence="1">
    <location>
        <begin position="42"/>
        <end position="76"/>
    </location>
</feature>
<accession>A0AAU0MZX1</accession>
<sequence>MDSIFLLVPIVIIFIAVAVKLFFWAVNSGQYDDLETEGRRILFDDDAPRTSGKDIPAQEDDTESAPSPQGPSREQN</sequence>
<dbReference type="KEGG" id="mpaf:R5R33_03210"/>
<keyword evidence="2" id="KW-0472">Membrane</keyword>
<feature type="compositionally biased region" description="Polar residues" evidence="1">
    <location>
        <begin position="64"/>
        <end position="76"/>
    </location>
</feature>
<proteinExistence type="predicted"/>
<protein>
    <submittedName>
        <fullName evidence="3">Cbb3-type cytochrome oxidase assembly protein CcoS</fullName>
    </submittedName>
</protein>
<name>A0AAU0MZX1_9GAMM</name>
<evidence type="ECO:0000313" key="3">
    <source>
        <dbReference type="EMBL" id="WOX06161.1"/>
    </source>
</evidence>
<keyword evidence="4" id="KW-1185">Reference proteome</keyword>
<dbReference type="Pfam" id="PF03597">
    <property type="entry name" value="FixS"/>
    <property type="match status" value="1"/>
</dbReference>
<gene>
    <name evidence="3" type="primary">ccoS</name>
    <name evidence="3" type="ORF">R5R33_03210</name>
</gene>
<evidence type="ECO:0000256" key="2">
    <source>
        <dbReference type="SAM" id="Phobius"/>
    </source>
</evidence>